<reference evidence="1 2" key="1">
    <citation type="submission" date="2024-02" db="EMBL/GenBank/DDBJ databases">
        <title>Rhodopirellula caenicola NBRC 110016.</title>
        <authorList>
            <person name="Ichikawa N."/>
            <person name="Katano-Makiyama Y."/>
            <person name="Hidaka K."/>
        </authorList>
    </citation>
    <scope>NUCLEOTIDE SEQUENCE [LARGE SCALE GENOMIC DNA]</scope>
    <source>
        <strain evidence="1 2">NBRC 110016</strain>
    </source>
</reference>
<organism evidence="1 2">
    <name type="scientific">Novipirellula caenicola</name>
    <dbReference type="NCBI Taxonomy" id="1536901"/>
    <lineage>
        <taxon>Bacteria</taxon>
        <taxon>Pseudomonadati</taxon>
        <taxon>Planctomycetota</taxon>
        <taxon>Planctomycetia</taxon>
        <taxon>Pirellulales</taxon>
        <taxon>Pirellulaceae</taxon>
        <taxon>Novipirellula</taxon>
    </lineage>
</organism>
<evidence type="ECO:0000313" key="2">
    <source>
        <dbReference type="Proteomes" id="UP001416858"/>
    </source>
</evidence>
<gene>
    <name evidence="1" type="ORF">Rcae01_02913</name>
</gene>
<dbReference type="Proteomes" id="UP001416858">
    <property type="component" value="Unassembled WGS sequence"/>
</dbReference>
<sequence>MWGCWSRIVSKIAWVFARIDGTGSCSPKRVTRITSFDSRLEVTISFLRYSGPVVWIQWISEIDDWHL</sequence>
<comment type="caution">
    <text evidence="1">The sequence shown here is derived from an EMBL/GenBank/DDBJ whole genome shotgun (WGS) entry which is preliminary data.</text>
</comment>
<name>A0ABP9VUJ5_9BACT</name>
<protein>
    <submittedName>
        <fullName evidence="1">Uncharacterized protein</fullName>
    </submittedName>
</protein>
<evidence type="ECO:0000313" key="1">
    <source>
        <dbReference type="EMBL" id="GAA5507457.1"/>
    </source>
</evidence>
<accession>A0ABP9VUJ5</accession>
<dbReference type="EMBL" id="BAABRO010000005">
    <property type="protein sequence ID" value="GAA5507457.1"/>
    <property type="molecule type" value="Genomic_DNA"/>
</dbReference>
<keyword evidence="2" id="KW-1185">Reference proteome</keyword>
<proteinExistence type="predicted"/>